<accession>A0A558CCA6</accession>
<name>A0A558CCA6_9PSEU</name>
<sequence>MEHETDIVTANDMVWDRQIFDRDGREVGKVDDIELDVPADGGPPVVTALLCGPTALGPRIGDRIGTWWSAVGRRMSPGDDPYPARIPIEKVAKFDRRRVRLRVAAPELPVDHMREWTRRHIIERIPGGRR</sequence>
<evidence type="ECO:0008006" key="3">
    <source>
        <dbReference type="Google" id="ProtNLM"/>
    </source>
</evidence>
<dbReference type="EMBL" id="VJWX01000201">
    <property type="protein sequence ID" value="TVT46408.1"/>
    <property type="molecule type" value="Genomic_DNA"/>
</dbReference>
<organism evidence="1 2">
    <name type="scientific">Amycolatopsis rhizosphaerae</name>
    <dbReference type="NCBI Taxonomy" id="2053003"/>
    <lineage>
        <taxon>Bacteria</taxon>
        <taxon>Bacillati</taxon>
        <taxon>Actinomycetota</taxon>
        <taxon>Actinomycetes</taxon>
        <taxon>Pseudonocardiales</taxon>
        <taxon>Pseudonocardiaceae</taxon>
        <taxon>Amycolatopsis</taxon>
    </lineage>
</organism>
<dbReference type="OrthoDB" id="9804685at2"/>
<dbReference type="Proteomes" id="UP000320011">
    <property type="component" value="Unassembled WGS sequence"/>
</dbReference>
<evidence type="ECO:0000313" key="1">
    <source>
        <dbReference type="EMBL" id="TVT46408.1"/>
    </source>
</evidence>
<keyword evidence="2" id="KW-1185">Reference proteome</keyword>
<reference evidence="1 2" key="1">
    <citation type="submission" date="2019-07" db="EMBL/GenBank/DDBJ databases">
        <authorList>
            <person name="Duangmal K."/>
            <person name="Teo W.F.A."/>
        </authorList>
    </citation>
    <scope>NUCLEOTIDE SEQUENCE [LARGE SCALE GENOMIC DNA]</scope>
    <source>
        <strain evidence="1 2">TBRC 6029</strain>
    </source>
</reference>
<reference evidence="1 2" key="2">
    <citation type="submission" date="2019-08" db="EMBL/GenBank/DDBJ databases">
        <title>Amycolatopsis acidicola sp. nov., isolated from peat swamp forest soil.</title>
        <authorList>
            <person name="Srisuk N."/>
        </authorList>
    </citation>
    <scope>NUCLEOTIDE SEQUENCE [LARGE SCALE GENOMIC DNA]</scope>
    <source>
        <strain evidence="1 2">TBRC 6029</strain>
    </source>
</reference>
<protein>
    <recommendedName>
        <fullName evidence="3">PRC-barrel domain containing protein</fullName>
    </recommendedName>
</protein>
<dbReference type="RefSeq" id="WP_144590220.1">
    <property type="nucleotide sequence ID" value="NZ_VJWX01000201.1"/>
</dbReference>
<proteinExistence type="predicted"/>
<evidence type="ECO:0000313" key="2">
    <source>
        <dbReference type="Proteomes" id="UP000320011"/>
    </source>
</evidence>
<comment type="caution">
    <text evidence="1">The sequence shown here is derived from an EMBL/GenBank/DDBJ whole genome shotgun (WGS) entry which is preliminary data.</text>
</comment>
<dbReference type="AlphaFoldDB" id="A0A558CCA6"/>
<gene>
    <name evidence="1" type="ORF">FNH05_19955</name>
</gene>